<organism evidence="3 4">
    <name type="scientific">Dokdonia ponticola</name>
    <dbReference type="NCBI Taxonomy" id="2041041"/>
    <lineage>
        <taxon>Bacteria</taxon>
        <taxon>Pseudomonadati</taxon>
        <taxon>Bacteroidota</taxon>
        <taxon>Flavobacteriia</taxon>
        <taxon>Flavobacteriales</taxon>
        <taxon>Flavobacteriaceae</taxon>
        <taxon>Dokdonia</taxon>
    </lineage>
</organism>
<gene>
    <name evidence="3" type="ORF">ACFO3O_08460</name>
</gene>
<keyword evidence="1" id="KW-0812">Transmembrane</keyword>
<dbReference type="Proteomes" id="UP001596043">
    <property type="component" value="Unassembled WGS sequence"/>
</dbReference>
<proteinExistence type="predicted"/>
<name>A0ABV9HWR4_9FLAO</name>
<dbReference type="InterPro" id="IPR022720">
    <property type="entry name" value="Motility-assoc_prot_GldM_N"/>
</dbReference>
<keyword evidence="1" id="KW-1133">Transmembrane helix</keyword>
<evidence type="ECO:0000313" key="3">
    <source>
        <dbReference type="EMBL" id="MFC4633936.1"/>
    </source>
</evidence>
<evidence type="ECO:0000256" key="1">
    <source>
        <dbReference type="SAM" id="Phobius"/>
    </source>
</evidence>
<evidence type="ECO:0000313" key="4">
    <source>
        <dbReference type="Proteomes" id="UP001596043"/>
    </source>
</evidence>
<dbReference type="EMBL" id="JBHSFV010000004">
    <property type="protein sequence ID" value="MFC4633936.1"/>
    <property type="molecule type" value="Genomic_DNA"/>
</dbReference>
<comment type="caution">
    <text evidence="3">The sequence shown here is derived from an EMBL/GenBank/DDBJ whole genome shotgun (WGS) entry which is preliminary data.</text>
</comment>
<feature type="domain" description="Gliding motility-associated protein GldM N-terminal" evidence="2">
    <location>
        <begin position="28"/>
        <end position="199"/>
    </location>
</feature>
<protein>
    <recommendedName>
        <fullName evidence="2">Gliding motility-associated protein GldM N-terminal domain-containing protein</fullName>
    </recommendedName>
</protein>
<accession>A0ABV9HWR4</accession>
<feature type="transmembrane region" description="Helical" evidence="1">
    <location>
        <begin position="7"/>
        <end position="25"/>
    </location>
</feature>
<dbReference type="RefSeq" id="WP_379978164.1">
    <property type="nucleotide sequence ID" value="NZ_JBHSFV010000004.1"/>
</dbReference>
<keyword evidence="4" id="KW-1185">Reference proteome</keyword>
<keyword evidence="1" id="KW-0472">Membrane</keyword>
<dbReference type="Pfam" id="PF12081">
    <property type="entry name" value="GldM_1st"/>
    <property type="match status" value="1"/>
</dbReference>
<sequence>MKSWGKIVIIGVVVTVAFITIGIYSNREVVNAFEKINEKLETVNSQTQFDNDAIIYTFQNDSIRLKSTSLRATTLVFHGYIENLKGTLLRSAGGNFQKADKETTFFFSNSQITEEGRYFLAAIQKVRVALIKNIAVNDTLLLERVDDLFPSTGVDNQDMSKSWLRHQFDGFPVIAVVAQLTSIQNDVQIIEKQILVNFLDQEKQNTQ</sequence>
<reference evidence="4" key="1">
    <citation type="journal article" date="2019" name="Int. J. Syst. Evol. Microbiol.">
        <title>The Global Catalogue of Microorganisms (GCM) 10K type strain sequencing project: providing services to taxonomists for standard genome sequencing and annotation.</title>
        <authorList>
            <consortium name="The Broad Institute Genomics Platform"/>
            <consortium name="The Broad Institute Genome Sequencing Center for Infectious Disease"/>
            <person name="Wu L."/>
            <person name="Ma J."/>
        </authorList>
    </citation>
    <scope>NUCLEOTIDE SEQUENCE [LARGE SCALE GENOMIC DNA]</scope>
    <source>
        <strain evidence="4">YJ-61-S</strain>
    </source>
</reference>
<evidence type="ECO:0000259" key="2">
    <source>
        <dbReference type="Pfam" id="PF12081"/>
    </source>
</evidence>